<reference evidence="5" key="2">
    <citation type="submission" date="2020-12" db="EMBL/GenBank/DDBJ databases">
        <authorList>
            <person name="Kanost M."/>
        </authorList>
    </citation>
    <scope>NUCLEOTIDE SEQUENCE</scope>
</reference>
<evidence type="ECO:0000256" key="3">
    <source>
        <dbReference type="ARBA" id="ARBA00022962"/>
    </source>
</evidence>
<dbReference type="CDD" id="cd01991">
    <property type="entry name" value="Asn_synthase_B_C"/>
    <property type="match status" value="1"/>
</dbReference>
<protein>
    <recommendedName>
        <fullName evidence="4">Asparagine synthetase domain-containing protein</fullName>
    </recommendedName>
</protein>
<dbReference type="GO" id="GO:0006529">
    <property type="term" value="P:asparagine biosynthetic process"/>
    <property type="evidence" value="ECO:0007669"/>
    <property type="project" value="UniProtKB-KW"/>
</dbReference>
<dbReference type="InterPro" id="IPR001962">
    <property type="entry name" value="Asn_synthase"/>
</dbReference>
<proteinExistence type="predicted"/>
<comment type="caution">
    <text evidence="5">The sequence shown here is derived from an EMBL/GenBank/DDBJ whole genome shotgun (WGS) entry which is preliminary data.</text>
</comment>
<dbReference type="PANTHER" id="PTHR45937">
    <property type="entry name" value="ASPARAGINE SYNTHETASE DOMAIN-CONTAINING PROTEIN 1"/>
    <property type="match status" value="1"/>
</dbReference>
<dbReference type="GO" id="GO:0004066">
    <property type="term" value="F:asparagine synthase (glutamine-hydrolyzing) activity"/>
    <property type="evidence" value="ECO:0007669"/>
    <property type="project" value="InterPro"/>
</dbReference>
<accession>A0A921Z2P3</accession>
<dbReference type="Proteomes" id="UP000791440">
    <property type="component" value="Unassembled WGS sequence"/>
</dbReference>
<dbReference type="Gene3D" id="3.40.50.620">
    <property type="entry name" value="HUPs"/>
    <property type="match status" value="1"/>
</dbReference>
<dbReference type="InterPro" id="IPR051857">
    <property type="entry name" value="Asn_synthetase_domain"/>
</dbReference>
<dbReference type="AlphaFoldDB" id="A0A921Z2P3"/>
<evidence type="ECO:0000259" key="4">
    <source>
        <dbReference type="Pfam" id="PF00733"/>
    </source>
</evidence>
<feature type="domain" description="Asparagine synthetase" evidence="4">
    <location>
        <begin position="210"/>
        <end position="357"/>
    </location>
</feature>
<name>A0A921Z2P3_MANSE</name>
<sequence>MHKLNNRNDTKLEQEIINILKLLKGPFSIIYYNKATNDLFFTRDKIGRNSLLFHINNKSFVISSVLSRKYYECVEVPATHIHVLNLRSNIISLHPWDCEALSSEKHDLEDWFNILQSRQMLSDEQFVLEYHSTQNLFNEDNVVEYIQTIADTIKCKLTLMKKIMEQSVINETIFKITKLLEKSVEIRLKRQPAKCKLCITLNALICHHSSVGILFSGGLDCTILAFIADKYISQEQSIDLINVAFSKNNNQSYDVPDRITAKHSLEQLKKLCPKREWVFREVNVTKEELERCQASTIADLVYPRKTILDESLGSALWFAARGQDNDSISTSRVLLLGSGADELFGGYTRHRNAFRRRGWSGLAEELDLDWKRISFRNLARDNRVICDHGRQPRMPYLDEDFTEFVLKLKPWLKCFPSDSLGPGVGDKLMLRLIAVNLGLADVALFPKRALQFGSRIANKNEKGSDLSKSFLCENNKK</sequence>
<dbReference type="EMBL" id="JH668387">
    <property type="protein sequence ID" value="KAG6450376.1"/>
    <property type="molecule type" value="Genomic_DNA"/>
</dbReference>
<evidence type="ECO:0000256" key="1">
    <source>
        <dbReference type="ARBA" id="ARBA00022605"/>
    </source>
</evidence>
<reference evidence="5" key="1">
    <citation type="journal article" date="2016" name="Insect Biochem. Mol. Biol.">
        <title>Multifaceted biological insights from a draft genome sequence of the tobacco hornworm moth, Manduca sexta.</title>
        <authorList>
            <person name="Kanost M.R."/>
            <person name="Arrese E.L."/>
            <person name="Cao X."/>
            <person name="Chen Y.R."/>
            <person name="Chellapilla S."/>
            <person name="Goldsmith M.R."/>
            <person name="Grosse-Wilde E."/>
            <person name="Heckel D.G."/>
            <person name="Herndon N."/>
            <person name="Jiang H."/>
            <person name="Papanicolaou A."/>
            <person name="Qu J."/>
            <person name="Soulages J.L."/>
            <person name="Vogel H."/>
            <person name="Walters J."/>
            <person name="Waterhouse R.M."/>
            <person name="Ahn S.J."/>
            <person name="Almeida F.C."/>
            <person name="An C."/>
            <person name="Aqrawi P."/>
            <person name="Bretschneider A."/>
            <person name="Bryant W.B."/>
            <person name="Bucks S."/>
            <person name="Chao H."/>
            <person name="Chevignon G."/>
            <person name="Christen J.M."/>
            <person name="Clarke D.F."/>
            <person name="Dittmer N.T."/>
            <person name="Ferguson L.C.F."/>
            <person name="Garavelou S."/>
            <person name="Gordon K.H.J."/>
            <person name="Gunaratna R.T."/>
            <person name="Han Y."/>
            <person name="Hauser F."/>
            <person name="He Y."/>
            <person name="Heidel-Fischer H."/>
            <person name="Hirsh A."/>
            <person name="Hu Y."/>
            <person name="Jiang H."/>
            <person name="Kalra D."/>
            <person name="Klinner C."/>
            <person name="Konig C."/>
            <person name="Kovar C."/>
            <person name="Kroll A.R."/>
            <person name="Kuwar S.S."/>
            <person name="Lee S.L."/>
            <person name="Lehman R."/>
            <person name="Li K."/>
            <person name="Li Z."/>
            <person name="Liang H."/>
            <person name="Lovelace S."/>
            <person name="Lu Z."/>
            <person name="Mansfield J.H."/>
            <person name="McCulloch K.J."/>
            <person name="Mathew T."/>
            <person name="Morton B."/>
            <person name="Muzny D.M."/>
            <person name="Neunemann D."/>
            <person name="Ongeri F."/>
            <person name="Pauchet Y."/>
            <person name="Pu L.L."/>
            <person name="Pyrousis I."/>
            <person name="Rao X.J."/>
            <person name="Redding A."/>
            <person name="Roesel C."/>
            <person name="Sanchez-Gracia A."/>
            <person name="Schaack S."/>
            <person name="Shukla A."/>
            <person name="Tetreau G."/>
            <person name="Wang Y."/>
            <person name="Xiong G.H."/>
            <person name="Traut W."/>
            <person name="Walsh T.K."/>
            <person name="Worley K.C."/>
            <person name="Wu D."/>
            <person name="Wu W."/>
            <person name="Wu Y.Q."/>
            <person name="Zhang X."/>
            <person name="Zou Z."/>
            <person name="Zucker H."/>
            <person name="Briscoe A.D."/>
            <person name="Burmester T."/>
            <person name="Clem R.J."/>
            <person name="Feyereisen R."/>
            <person name="Grimmelikhuijzen C.J.P."/>
            <person name="Hamodrakas S.J."/>
            <person name="Hansson B.S."/>
            <person name="Huguet E."/>
            <person name="Jermiin L.S."/>
            <person name="Lan Q."/>
            <person name="Lehman H.K."/>
            <person name="Lorenzen M."/>
            <person name="Merzendorfer H."/>
            <person name="Michalopoulos I."/>
            <person name="Morton D.B."/>
            <person name="Muthukrishnan S."/>
            <person name="Oakeshott J.G."/>
            <person name="Palmer W."/>
            <person name="Park Y."/>
            <person name="Passarelli A.L."/>
            <person name="Rozas J."/>
            <person name="Schwartz L.M."/>
            <person name="Smith W."/>
            <person name="Southgate A."/>
            <person name="Vilcinskas A."/>
            <person name="Vogt R."/>
            <person name="Wang P."/>
            <person name="Werren J."/>
            <person name="Yu X.Q."/>
            <person name="Zhou J.J."/>
            <person name="Brown S.J."/>
            <person name="Scherer S.E."/>
            <person name="Richards S."/>
            <person name="Blissard G.W."/>
        </authorList>
    </citation>
    <scope>NUCLEOTIDE SEQUENCE</scope>
</reference>
<evidence type="ECO:0000256" key="2">
    <source>
        <dbReference type="ARBA" id="ARBA00022888"/>
    </source>
</evidence>
<keyword evidence="6" id="KW-1185">Reference proteome</keyword>
<dbReference type="SUPFAM" id="SSF52402">
    <property type="entry name" value="Adenine nucleotide alpha hydrolases-like"/>
    <property type="match status" value="1"/>
</dbReference>
<keyword evidence="2" id="KW-0061">Asparagine biosynthesis</keyword>
<keyword evidence="3" id="KW-0315">Glutamine amidotransferase</keyword>
<dbReference type="SUPFAM" id="SSF56235">
    <property type="entry name" value="N-terminal nucleophile aminohydrolases (Ntn hydrolases)"/>
    <property type="match status" value="1"/>
</dbReference>
<dbReference type="InterPro" id="IPR014729">
    <property type="entry name" value="Rossmann-like_a/b/a_fold"/>
</dbReference>
<keyword evidence="1" id="KW-0028">Amino-acid biosynthesis</keyword>
<evidence type="ECO:0000313" key="6">
    <source>
        <dbReference type="Proteomes" id="UP000791440"/>
    </source>
</evidence>
<organism evidence="5 6">
    <name type="scientific">Manduca sexta</name>
    <name type="common">Tobacco hawkmoth</name>
    <name type="synonym">Tobacco hornworm</name>
    <dbReference type="NCBI Taxonomy" id="7130"/>
    <lineage>
        <taxon>Eukaryota</taxon>
        <taxon>Metazoa</taxon>
        <taxon>Ecdysozoa</taxon>
        <taxon>Arthropoda</taxon>
        <taxon>Hexapoda</taxon>
        <taxon>Insecta</taxon>
        <taxon>Pterygota</taxon>
        <taxon>Neoptera</taxon>
        <taxon>Endopterygota</taxon>
        <taxon>Lepidoptera</taxon>
        <taxon>Glossata</taxon>
        <taxon>Ditrysia</taxon>
        <taxon>Bombycoidea</taxon>
        <taxon>Sphingidae</taxon>
        <taxon>Sphinginae</taxon>
        <taxon>Sphingini</taxon>
        <taxon>Manduca</taxon>
    </lineage>
</organism>
<gene>
    <name evidence="5" type="ORF">O3G_MSEX006548</name>
</gene>
<dbReference type="Pfam" id="PF00733">
    <property type="entry name" value="Asn_synthase"/>
    <property type="match status" value="1"/>
</dbReference>
<evidence type="ECO:0000313" key="5">
    <source>
        <dbReference type="EMBL" id="KAG6450376.1"/>
    </source>
</evidence>
<dbReference type="Gene3D" id="3.60.20.10">
    <property type="entry name" value="Glutamine Phosphoribosylpyrophosphate, subunit 1, domain 1"/>
    <property type="match status" value="1"/>
</dbReference>
<dbReference type="PANTHER" id="PTHR45937:SF1">
    <property type="entry name" value="ASPARAGINE SYNTHETASE DOMAIN-CONTAINING PROTEIN 1"/>
    <property type="match status" value="1"/>
</dbReference>
<dbReference type="InterPro" id="IPR029055">
    <property type="entry name" value="Ntn_hydrolases_N"/>
</dbReference>